<dbReference type="InterPro" id="IPR002197">
    <property type="entry name" value="HTH_Fis"/>
</dbReference>
<dbReference type="SUPFAM" id="SSF52540">
    <property type="entry name" value="P-loop containing nucleoside triphosphate hydrolases"/>
    <property type="match status" value="1"/>
</dbReference>
<dbReference type="InterPro" id="IPR025943">
    <property type="entry name" value="Sigma_54_int_dom_ATP-bd_2"/>
</dbReference>
<dbReference type="InterPro" id="IPR003593">
    <property type="entry name" value="AAA+_ATPase"/>
</dbReference>
<evidence type="ECO:0000256" key="3">
    <source>
        <dbReference type="ARBA" id="ARBA00023015"/>
    </source>
</evidence>
<sequence>MGTSLSRVARVRDGDQTTPTRRGGFISEKVHRPGRLVLQMLDGPAPGSTVDVSGAVVTVGRSSLADVRVHDRSISSVHFELQPIATGAVLRDLRSKNGVWFHDRKVQAVHLRAGDSFRAGDCSFVLTDVGSVEVEALTTNRFGELDGSSLTMRELYKQIDGLAATPLDLLLWGETGTGKDLTARTIHALSGRRGPLVVLDCGALSPTLAEGTIFGFRKGAFTGADRNQPGVFEAADGGTLFIDEVGELALELQVKLLRALDNREVTRLGEPGVQRKVDVRVVAATHRDLRKAVGDGSFREDLYYRIARAVLRTPALRDRGDDVIDLAQTFVGRTCLDFGLEVFLGDDAMRALRAHSWPGNVRELRNAIEEAAHVKRRGEITAADLRIGDDRAPRANKIEDMIASTASYQEIHAEVDKLLLPRVLEAHDHNLTQVSKRVGMSRDKLRARLKELGLYSRD</sequence>
<reference evidence="9 10" key="1">
    <citation type="submission" date="2018-03" db="EMBL/GenBank/DDBJ databases">
        <title>Draft Genome Sequences of the Obligatory Marine Myxobacteria Enhygromyxa salina SWB007.</title>
        <authorList>
            <person name="Poehlein A."/>
            <person name="Moghaddam J.A."/>
            <person name="Harms H."/>
            <person name="Alanjari M."/>
            <person name="Koenig G.M."/>
            <person name="Daniel R."/>
            <person name="Schaeberle T.F."/>
        </authorList>
    </citation>
    <scope>NUCLEOTIDE SEQUENCE [LARGE SCALE GENOMIC DNA]</scope>
    <source>
        <strain evidence="9 10">SWB007</strain>
    </source>
</reference>
<evidence type="ECO:0000313" key="9">
    <source>
        <dbReference type="EMBL" id="PRQ05688.1"/>
    </source>
</evidence>
<dbReference type="SUPFAM" id="SSF49879">
    <property type="entry name" value="SMAD/FHA domain"/>
    <property type="match status" value="1"/>
</dbReference>
<dbReference type="PROSITE" id="PS00676">
    <property type="entry name" value="SIGMA54_INTERACT_2"/>
    <property type="match status" value="1"/>
</dbReference>
<dbReference type="InterPro" id="IPR027417">
    <property type="entry name" value="P-loop_NTPase"/>
</dbReference>
<keyword evidence="1" id="KW-0547">Nucleotide-binding</keyword>
<evidence type="ECO:0000313" key="10">
    <source>
        <dbReference type="Proteomes" id="UP000238823"/>
    </source>
</evidence>
<dbReference type="PROSITE" id="PS00688">
    <property type="entry name" value="SIGMA54_INTERACT_3"/>
    <property type="match status" value="1"/>
</dbReference>
<keyword evidence="4" id="KW-0238">DNA-binding</keyword>
<dbReference type="Proteomes" id="UP000238823">
    <property type="component" value="Unassembled WGS sequence"/>
</dbReference>
<protein>
    <submittedName>
        <fullName evidence="9">Transcriptional regulatory protein ZraR</fullName>
    </submittedName>
</protein>
<dbReference type="FunFam" id="3.40.50.300:FF:000006">
    <property type="entry name" value="DNA-binding transcriptional regulator NtrC"/>
    <property type="match status" value="1"/>
</dbReference>
<dbReference type="PANTHER" id="PTHR32071">
    <property type="entry name" value="TRANSCRIPTIONAL REGULATORY PROTEIN"/>
    <property type="match status" value="1"/>
</dbReference>
<dbReference type="Pfam" id="PF00158">
    <property type="entry name" value="Sigma54_activat"/>
    <property type="match status" value="1"/>
</dbReference>
<dbReference type="AlphaFoldDB" id="A0A2S9YKU6"/>
<dbReference type="InterPro" id="IPR058031">
    <property type="entry name" value="AAA_lid_NorR"/>
</dbReference>
<dbReference type="SMART" id="SM00382">
    <property type="entry name" value="AAA"/>
    <property type="match status" value="1"/>
</dbReference>
<dbReference type="InterPro" id="IPR008984">
    <property type="entry name" value="SMAD_FHA_dom_sf"/>
</dbReference>
<dbReference type="SUPFAM" id="SSF46689">
    <property type="entry name" value="Homeodomain-like"/>
    <property type="match status" value="1"/>
</dbReference>
<dbReference type="Gene3D" id="1.10.10.60">
    <property type="entry name" value="Homeodomain-like"/>
    <property type="match status" value="1"/>
</dbReference>
<dbReference type="GO" id="GO:0006355">
    <property type="term" value="P:regulation of DNA-templated transcription"/>
    <property type="evidence" value="ECO:0007669"/>
    <property type="project" value="InterPro"/>
</dbReference>
<dbReference type="Pfam" id="PF25601">
    <property type="entry name" value="AAA_lid_14"/>
    <property type="match status" value="1"/>
</dbReference>
<dbReference type="GO" id="GO:0005524">
    <property type="term" value="F:ATP binding"/>
    <property type="evidence" value="ECO:0007669"/>
    <property type="project" value="UniProtKB-KW"/>
</dbReference>
<dbReference type="Pfam" id="PF16697">
    <property type="entry name" value="Yop-YscD_cpl"/>
    <property type="match status" value="1"/>
</dbReference>
<evidence type="ECO:0000256" key="4">
    <source>
        <dbReference type="ARBA" id="ARBA00023125"/>
    </source>
</evidence>
<feature type="domain" description="Sigma-54 factor interaction" evidence="8">
    <location>
        <begin position="145"/>
        <end position="373"/>
    </location>
</feature>
<dbReference type="CDD" id="cd00060">
    <property type="entry name" value="FHA"/>
    <property type="match status" value="1"/>
</dbReference>
<keyword evidence="5" id="KW-0804">Transcription</keyword>
<organism evidence="9 10">
    <name type="scientific">Enhygromyxa salina</name>
    <dbReference type="NCBI Taxonomy" id="215803"/>
    <lineage>
        <taxon>Bacteria</taxon>
        <taxon>Pseudomonadati</taxon>
        <taxon>Myxococcota</taxon>
        <taxon>Polyangia</taxon>
        <taxon>Nannocystales</taxon>
        <taxon>Nannocystaceae</taxon>
        <taxon>Enhygromyxa</taxon>
    </lineage>
</organism>
<dbReference type="Gene3D" id="2.60.200.20">
    <property type="match status" value="1"/>
</dbReference>
<dbReference type="InterPro" id="IPR032030">
    <property type="entry name" value="YscD_cytoplasmic_dom"/>
</dbReference>
<evidence type="ECO:0000256" key="6">
    <source>
        <dbReference type="SAM" id="MobiDB-lite"/>
    </source>
</evidence>
<dbReference type="GO" id="GO:0043565">
    <property type="term" value="F:sequence-specific DNA binding"/>
    <property type="evidence" value="ECO:0007669"/>
    <property type="project" value="InterPro"/>
</dbReference>
<gene>
    <name evidence="9" type="primary">zraR_15</name>
    <name evidence="9" type="ORF">ENSA7_44210</name>
</gene>
<dbReference type="PROSITE" id="PS50045">
    <property type="entry name" value="SIGMA54_INTERACT_4"/>
    <property type="match status" value="1"/>
</dbReference>
<feature type="domain" description="FHA" evidence="7">
    <location>
        <begin position="57"/>
        <end position="106"/>
    </location>
</feature>
<dbReference type="CDD" id="cd00009">
    <property type="entry name" value="AAA"/>
    <property type="match status" value="1"/>
</dbReference>
<evidence type="ECO:0000256" key="2">
    <source>
        <dbReference type="ARBA" id="ARBA00022840"/>
    </source>
</evidence>
<dbReference type="Gene3D" id="3.40.50.300">
    <property type="entry name" value="P-loop containing nucleotide triphosphate hydrolases"/>
    <property type="match status" value="1"/>
</dbReference>
<dbReference type="PROSITE" id="PS50006">
    <property type="entry name" value="FHA_DOMAIN"/>
    <property type="match status" value="1"/>
</dbReference>
<dbReference type="Pfam" id="PF02954">
    <property type="entry name" value="HTH_8"/>
    <property type="match status" value="1"/>
</dbReference>
<dbReference type="InterPro" id="IPR025944">
    <property type="entry name" value="Sigma_54_int_dom_CS"/>
</dbReference>
<keyword evidence="2" id="KW-0067">ATP-binding</keyword>
<dbReference type="InterPro" id="IPR009057">
    <property type="entry name" value="Homeodomain-like_sf"/>
</dbReference>
<keyword evidence="3" id="KW-0805">Transcription regulation</keyword>
<dbReference type="SMART" id="SM00240">
    <property type="entry name" value="FHA"/>
    <property type="match status" value="1"/>
</dbReference>
<proteinExistence type="predicted"/>
<dbReference type="PANTHER" id="PTHR32071:SF117">
    <property type="entry name" value="PTS-DEPENDENT DIHYDROXYACETONE KINASE OPERON REGULATORY PROTEIN-RELATED"/>
    <property type="match status" value="1"/>
</dbReference>
<evidence type="ECO:0000256" key="1">
    <source>
        <dbReference type="ARBA" id="ARBA00022741"/>
    </source>
</evidence>
<feature type="region of interest" description="Disordered" evidence="6">
    <location>
        <begin position="1"/>
        <end position="25"/>
    </location>
</feature>
<evidence type="ECO:0000259" key="7">
    <source>
        <dbReference type="PROSITE" id="PS50006"/>
    </source>
</evidence>
<dbReference type="InterPro" id="IPR000253">
    <property type="entry name" value="FHA_dom"/>
</dbReference>
<name>A0A2S9YKU6_9BACT</name>
<dbReference type="Gene3D" id="1.10.8.60">
    <property type="match status" value="1"/>
</dbReference>
<comment type="caution">
    <text evidence="9">The sequence shown here is derived from an EMBL/GenBank/DDBJ whole genome shotgun (WGS) entry which is preliminary data.</text>
</comment>
<dbReference type="OrthoDB" id="5413348at2"/>
<accession>A0A2S9YKU6</accession>
<evidence type="ECO:0000256" key="5">
    <source>
        <dbReference type="ARBA" id="ARBA00023163"/>
    </source>
</evidence>
<dbReference type="InterPro" id="IPR002078">
    <property type="entry name" value="Sigma_54_int"/>
</dbReference>
<dbReference type="EMBL" id="PVNL01000090">
    <property type="protein sequence ID" value="PRQ05688.1"/>
    <property type="molecule type" value="Genomic_DNA"/>
</dbReference>
<evidence type="ECO:0000259" key="8">
    <source>
        <dbReference type="PROSITE" id="PS50045"/>
    </source>
</evidence>